<dbReference type="Proteomes" id="UP000193335">
    <property type="component" value="Unassembled WGS sequence"/>
</dbReference>
<proteinExistence type="predicted"/>
<dbReference type="EMBL" id="NAFL01000280">
    <property type="protein sequence ID" value="OSJ25277.1"/>
    <property type="molecule type" value="Genomic_DNA"/>
</dbReference>
<keyword evidence="1" id="KW-0812">Transmembrane</keyword>
<keyword evidence="1" id="KW-0472">Membrane</keyword>
<evidence type="ECO:0000256" key="1">
    <source>
        <dbReference type="SAM" id="Phobius"/>
    </source>
</evidence>
<reference evidence="2 3" key="1">
    <citation type="submission" date="2017-03" db="EMBL/GenBank/DDBJ databases">
        <title>Whole genome sequences of fourteen strains of Bradyrhizobium canariense and one strain of Bradyrhizobium japonicum isolated from Lupinus (Papilionoideae: Genisteae) species in Algeria.</title>
        <authorList>
            <person name="Crovadore J."/>
            <person name="Chekireb D."/>
            <person name="Brachmann A."/>
            <person name="Chablais R."/>
            <person name="Cochard B."/>
            <person name="Lefort F."/>
        </authorList>
    </citation>
    <scope>NUCLEOTIDE SEQUENCE [LARGE SCALE GENOMIC DNA]</scope>
    <source>
        <strain evidence="2 3">UBMA197</strain>
    </source>
</reference>
<dbReference type="AlphaFoldDB" id="A0A1Y2JCC6"/>
<evidence type="ECO:0008006" key="4">
    <source>
        <dbReference type="Google" id="ProtNLM"/>
    </source>
</evidence>
<comment type="caution">
    <text evidence="2">The sequence shown here is derived from an EMBL/GenBank/DDBJ whole genome shotgun (WGS) entry which is preliminary data.</text>
</comment>
<accession>A0A1Y2JCC6</accession>
<evidence type="ECO:0000313" key="3">
    <source>
        <dbReference type="Proteomes" id="UP000193335"/>
    </source>
</evidence>
<keyword evidence="1" id="KW-1133">Transmembrane helix</keyword>
<feature type="transmembrane region" description="Helical" evidence="1">
    <location>
        <begin position="6"/>
        <end position="23"/>
    </location>
</feature>
<dbReference type="RefSeq" id="WP_085404238.1">
    <property type="nucleotide sequence ID" value="NZ_NAFL01000280.1"/>
</dbReference>
<protein>
    <recommendedName>
        <fullName evidence="4">Sodium:proton antiporter</fullName>
    </recommendedName>
</protein>
<name>A0A1Y2JCC6_BRAJP</name>
<organism evidence="2 3">
    <name type="scientific">Bradyrhizobium japonicum</name>
    <dbReference type="NCBI Taxonomy" id="375"/>
    <lineage>
        <taxon>Bacteria</taxon>
        <taxon>Pseudomonadati</taxon>
        <taxon>Pseudomonadota</taxon>
        <taxon>Alphaproteobacteria</taxon>
        <taxon>Hyphomicrobiales</taxon>
        <taxon>Nitrobacteraceae</taxon>
        <taxon>Bradyrhizobium</taxon>
    </lineage>
</organism>
<gene>
    <name evidence="2" type="ORF">BSZ19_38595</name>
</gene>
<evidence type="ECO:0000313" key="2">
    <source>
        <dbReference type="EMBL" id="OSJ25277.1"/>
    </source>
</evidence>
<sequence length="87" mass="9282">MHMPSITADCLAVLALACGALALRMIRLRRSGHVIFNGGILLSVGLLLAAALPILSRLPWAEFADEASDQAIAALHFLEVTYVILTL</sequence>
<feature type="transmembrane region" description="Helical" evidence="1">
    <location>
        <begin position="35"/>
        <end position="55"/>
    </location>
</feature>